<comment type="function">
    <text evidence="10">Catalyzes the attachment of tyrosine to tRNA(Tyr) in a two-step reaction: tyrosine is first activated by ATP to form Tyr-AMP and then transferred to the acceptor end of tRNA(Tyr).</text>
</comment>
<dbReference type="PANTHER" id="PTHR11766:SF1">
    <property type="entry name" value="TYROSINE--TRNA LIGASE"/>
    <property type="match status" value="1"/>
</dbReference>
<keyword evidence="4 10" id="KW-0547">Nucleotide-binding</keyword>
<dbReference type="PANTHER" id="PTHR11766">
    <property type="entry name" value="TYROSYL-TRNA SYNTHETASE"/>
    <property type="match status" value="1"/>
</dbReference>
<sequence>MGFEEEMKMIKKGVAEIITEEELKKKLEQSKNKKKPLRIKLGLDPTAPDIHLGHTVVLRKLKQFQDMGHQVVLVIGDFTGMIGDPTGKSATRKQLTKEEVKENAKTYEKQVFKILDPGKTEIRFNSEWLSKMNFEDIIKLSSKYTVARMLERDDFHKRFIENLPISIHEFFYPLMQGYDSVALNADIEFGGMDQKFNILIGRMLQREYGQESQVAIFMPILEGLDGVKKMSKSLGNYIGINESPDEIYGKTMSIPDELMLRYYELTTDLSPEQIDKIREGLKNGSMHPRDVKMMLAREIVKLYHGDEAALKAEENFKKIFQKRELPQDIKEVVIDSKELDEEGIWIVKLLSLTDLAPTNSEAKRLVEQGAVKLNDERINNPTLNVMIKNGYILQAGKRKFAKILLK</sequence>
<dbReference type="SUPFAM" id="SSF52374">
    <property type="entry name" value="Nucleotidylyl transferase"/>
    <property type="match status" value="1"/>
</dbReference>
<dbReference type="FunFam" id="1.10.240.10:FF:000006">
    <property type="entry name" value="Tyrosine--tRNA ligase"/>
    <property type="match status" value="1"/>
</dbReference>
<protein>
    <recommendedName>
        <fullName evidence="10">Tyrosine--tRNA ligase</fullName>
        <ecNumber evidence="10">6.1.1.1</ecNumber>
    </recommendedName>
    <alternativeName>
        <fullName evidence="10">Tyrosyl-tRNA synthetase</fullName>
        <shortName evidence="10">TyrRS</shortName>
    </alternativeName>
</protein>
<evidence type="ECO:0000256" key="10">
    <source>
        <dbReference type="HAMAP-Rule" id="MF_02007"/>
    </source>
</evidence>
<dbReference type="GO" id="GO:0006437">
    <property type="term" value="P:tyrosyl-tRNA aminoacylation"/>
    <property type="evidence" value="ECO:0007669"/>
    <property type="project" value="UniProtKB-UniRule"/>
</dbReference>
<feature type="short sequence motif" description="'HIGH' region" evidence="10">
    <location>
        <begin position="45"/>
        <end position="54"/>
    </location>
</feature>
<evidence type="ECO:0000256" key="1">
    <source>
        <dbReference type="ARBA" id="ARBA00011738"/>
    </source>
</evidence>
<dbReference type="PROSITE" id="PS00178">
    <property type="entry name" value="AA_TRNA_LIGASE_I"/>
    <property type="match status" value="1"/>
</dbReference>
<feature type="domain" description="RNA-binding S4" evidence="12">
    <location>
        <begin position="345"/>
        <end position="381"/>
    </location>
</feature>
<keyword evidence="3 10" id="KW-0436">Ligase</keyword>
<evidence type="ECO:0000256" key="7">
    <source>
        <dbReference type="ARBA" id="ARBA00022917"/>
    </source>
</evidence>
<dbReference type="InterPro" id="IPR001412">
    <property type="entry name" value="aa-tRNA-synth_I_CS"/>
</dbReference>
<dbReference type="HAMAP" id="MF_02007">
    <property type="entry name" value="Tyr_tRNA_synth_type2"/>
    <property type="match status" value="1"/>
</dbReference>
<dbReference type="GO" id="GO:0004831">
    <property type="term" value="F:tyrosine-tRNA ligase activity"/>
    <property type="evidence" value="ECO:0007669"/>
    <property type="project" value="UniProtKB-UniRule"/>
</dbReference>
<dbReference type="FunFam" id="3.40.50.620:FF:000061">
    <property type="entry name" value="Tyrosine--tRNA ligase"/>
    <property type="match status" value="1"/>
</dbReference>
<dbReference type="InterPro" id="IPR002942">
    <property type="entry name" value="S4_RNA-bd"/>
</dbReference>
<dbReference type="NCBIfam" id="TIGR00234">
    <property type="entry name" value="tyrS"/>
    <property type="match status" value="1"/>
</dbReference>
<keyword evidence="8 10" id="KW-0030">Aminoacyl-tRNA synthetase</keyword>
<keyword evidence="14" id="KW-1185">Reference proteome</keyword>
<dbReference type="InterPro" id="IPR014729">
    <property type="entry name" value="Rossmann-like_a/b/a_fold"/>
</dbReference>
<dbReference type="AlphaFoldDB" id="A0A975GB80"/>
<dbReference type="InterPro" id="IPR024108">
    <property type="entry name" value="Tyr-tRNA-ligase_bac_2"/>
</dbReference>
<accession>A0A975GB80</accession>
<gene>
    <name evidence="10" type="primary">tyrS</name>
    <name evidence="13" type="ORF">ACETAC_03155</name>
</gene>
<organism evidence="13 14">
    <name type="scientific">Aceticella autotrophica</name>
    <dbReference type="NCBI Taxonomy" id="2755338"/>
    <lineage>
        <taxon>Bacteria</taxon>
        <taxon>Bacillati</taxon>
        <taxon>Bacillota</taxon>
        <taxon>Clostridia</taxon>
        <taxon>Thermoanaerobacterales</taxon>
        <taxon>Thermoanaerobacteraceae</taxon>
        <taxon>Aceticella</taxon>
    </lineage>
</organism>
<evidence type="ECO:0000313" key="14">
    <source>
        <dbReference type="Proteomes" id="UP000671913"/>
    </source>
</evidence>
<dbReference type="Proteomes" id="UP000671913">
    <property type="component" value="Chromosome"/>
</dbReference>
<dbReference type="CDD" id="cd00165">
    <property type="entry name" value="S4"/>
    <property type="match status" value="1"/>
</dbReference>
<dbReference type="Pfam" id="PF01479">
    <property type="entry name" value="S4"/>
    <property type="match status" value="1"/>
</dbReference>
<comment type="subcellular location">
    <subcellularLocation>
        <location evidence="10">Cytoplasm</location>
    </subcellularLocation>
</comment>
<name>A0A975GB80_9THEO</name>
<reference evidence="13" key="1">
    <citation type="submission" date="2020-08" db="EMBL/GenBank/DDBJ databases">
        <title>Genomic insights into the carbon and energy metabolism of the first obligate autotrophic acetogenic bacterium Aceticella autotrophica gen. nov., sp. nov.</title>
        <authorList>
            <person name="Toshchakov S.V."/>
            <person name="Elcheninov A.G."/>
            <person name="Kublanov I.V."/>
            <person name="Frolov E.N."/>
            <person name="Lebedinsky A.V."/>
        </authorList>
    </citation>
    <scope>NUCLEOTIDE SEQUENCE</scope>
    <source>
        <strain evidence="13">3443-3Ac</strain>
    </source>
</reference>
<comment type="subunit">
    <text evidence="1 10">Homodimer.</text>
</comment>
<proteinExistence type="inferred from homology"/>
<evidence type="ECO:0000256" key="5">
    <source>
        <dbReference type="ARBA" id="ARBA00022840"/>
    </source>
</evidence>
<dbReference type="SUPFAM" id="SSF55174">
    <property type="entry name" value="Alpha-L RNA-binding motif"/>
    <property type="match status" value="1"/>
</dbReference>
<evidence type="ECO:0000256" key="9">
    <source>
        <dbReference type="ARBA" id="ARBA00048248"/>
    </source>
</evidence>
<dbReference type="InterPro" id="IPR036986">
    <property type="entry name" value="S4_RNA-bd_sf"/>
</dbReference>
<feature type="binding site" evidence="10">
    <location>
        <position position="232"/>
    </location>
    <ligand>
        <name>ATP</name>
        <dbReference type="ChEBI" id="CHEBI:30616"/>
    </ligand>
</feature>
<feature type="short sequence motif" description="'KMSKS' region" evidence="10">
    <location>
        <begin position="229"/>
        <end position="233"/>
    </location>
</feature>
<dbReference type="Gene3D" id="3.10.290.10">
    <property type="entry name" value="RNA-binding S4 domain"/>
    <property type="match status" value="1"/>
</dbReference>
<evidence type="ECO:0000256" key="3">
    <source>
        <dbReference type="ARBA" id="ARBA00022598"/>
    </source>
</evidence>
<dbReference type="EC" id="6.1.1.1" evidence="10"/>
<dbReference type="GO" id="GO:0005829">
    <property type="term" value="C:cytosol"/>
    <property type="evidence" value="ECO:0007669"/>
    <property type="project" value="TreeGrafter"/>
</dbReference>
<evidence type="ECO:0000256" key="4">
    <source>
        <dbReference type="ARBA" id="ARBA00022741"/>
    </source>
</evidence>
<keyword evidence="7 10" id="KW-0648">Protein biosynthesis</keyword>
<keyword evidence="2 10" id="KW-0963">Cytoplasm</keyword>
<evidence type="ECO:0000256" key="6">
    <source>
        <dbReference type="ARBA" id="ARBA00022884"/>
    </source>
</evidence>
<dbReference type="EMBL" id="CP060096">
    <property type="protein sequence ID" value="QSZ27897.1"/>
    <property type="molecule type" value="Genomic_DNA"/>
</dbReference>
<dbReference type="GO" id="GO:0003723">
    <property type="term" value="F:RNA binding"/>
    <property type="evidence" value="ECO:0007669"/>
    <property type="project" value="UniProtKB-KW"/>
</dbReference>
<evidence type="ECO:0000256" key="8">
    <source>
        <dbReference type="ARBA" id="ARBA00023146"/>
    </source>
</evidence>
<comment type="similarity">
    <text evidence="10">Belongs to the class-I aminoacyl-tRNA synthetase family. TyrS type 2 subfamily.</text>
</comment>
<dbReference type="CDD" id="cd00805">
    <property type="entry name" value="TyrRS_core"/>
    <property type="match status" value="1"/>
</dbReference>
<dbReference type="RefSeq" id="WP_284680614.1">
    <property type="nucleotide sequence ID" value="NZ_CP060096.1"/>
</dbReference>
<evidence type="ECO:0000259" key="12">
    <source>
        <dbReference type="Pfam" id="PF01479"/>
    </source>
</evidence>
<dbReference type="InterPro" id="IPR024088">
    <property type="entry name" value="Tyr-tRNA-ligase_bac-type"/>
</dbReference>
<dbReference type="Pfam" id="PF00579">
    <property type="entry name" value="tRNA-synt_1b"/>
    <property type="match status" value="1"/>
</dbReference>
<dbReference type="PROSITE" id="PS50889">
    <property type="entry name" value="S4"/>
    <property type="match status" value="1"/>
</dbReference>
<dbReference type="InterPro" id="IPR002307">
    <property type="entry name" value="Tyr-tRNA-ligase"/>
</dbReference>
<dbReference type="PRINTS" id="PR01040">
    <property type="entry name" value="TRNASYNTHTYR"/>
</dbReference>
<dbReference type="KEGG" id="aaut:ACETAC_03155"/>
<keyword evidence="5 10" id="KW-0067">ATP-binding</keyword>
<dbReference type="GO" id="GO:0005524">
    <property type="term" value="F:ATP binding"/>
    <property type="evidence" value="ECO:0007669"/>
    <property type="project" value="UniProtKB-UniRule"/>
</dbReference>
<comment type="catalytic activity">
    <reaction evidence="9 10">
        <text>tRNA(Tyr) + L-tyrosine + ATP = L-tyrosyl-tRNA(Tyr) + AMP + diphosphate + H(+)</text>
        <dbReference type="Rhea" id="RHEA:10220"/>
        <dbReference type="Rhea" id="RHEA-COMP:9706"/>
        <dbReference type="Rhea" id="RHEA-COMP:9707"/>
        <dbReference type="ChEBI" id="CHEBI:15378"/>
        <dbReference type="ChEBI" id="CHEBI:30616"/>
        <dbReference type="ChEBI" id="CHEBI:33019"/>
        <dbReference type="ChEBI" id="CHEBI:58315"/>
        <dbReference type="ChEBI" id="CHEBI:78442"/>
        <dbReference type="ChEBI" id="CHEBI:78536"/>
        <dbReference type="ChEBI" id="CHEBI:456215"/>
        <dbReference type="EC" id="6.1.1.1"/>
    </reaction>
</comment>
<keyword evidence="6 11" id="KW-0694">RNA-binding</keyword>
<dbReference type="Gene3D" id="1.10.240.10">
    <property type="entry name" value="Tyrosyl-Transfer RNA Synthetase"/>
    <property type="match status" value="1"/>
</dbReference>
<evidence type="ECO:0000256" key="2">
    <source>
        <dbReference type="ARBA" id="ARBA00022490"/>
    </source>
</evidence>
<dbReference type="Gene3D" id="3.40.50.620">
    <property type="entry name" value="HUPs"/>
    <property type="match status" value="1"/>
</dbReference>
<evidence type="ECO:0000313" key="13">
    <source>
        <dbReference type="EMBL" id="QSZ27897.1"/>
    </source>
</evidence>
<dbReference type="InterPro" id="IPR002305">
    <property type="entry name" value="aa-tRNA-synth_Ic"/>
</dbReference>
<evidence type="ECO:0000256" key="11">
    <source>
        <dbReference type="PROSITE-ProRule" id="PRU00182"/>
    </source>
</evidence>